<keyword evidence="14" id="KW-1185">Reference proteome</keyword>
<feature type="domain" description="TonB-dependent receptor-like beta-barrel" evidence="11">
    <location>
        <begin position="378"/>
        <end position="840"/>
    </location>
</feature>
<feature type="signal peptide" evidence="10">
    <location>
        <begin position="1"/>
        <end position="30"/>
    </location>
</feature>
<dbReference type="PROSITE" id="PS52016">
    <property type="entry name" value="TONB_DEPENDENT_REC_3"/>
    <property type="match status" value="1"/>
</dbReference>
<keyword evidence="7 8" id="KW-0998">Cell outer membrane</keyword>
<comment type="similarity">
    <text evidence="8 9">Belongs to the TonB-dependent receptor family.</text>
</comment>
<evidence type="ECO:0000259" key="11">
    <source>
        <dbReference type="Pfam" id="PF00593"/>
    </source>
</evidence>
<evidence type="ECO:0000256" key="2">
    <source>
        <dbReference type="ARBA" id="ARBA00022448"/>
    </source>
</evidence>
<evidence type="ECO:0000256" key="7">
    <source>
        <dbReference type="ARBA" id="ARBA00023237"/>
    </source>
</evidence>
<gene>
    <name evidence="13" type="ORF">ADS77_09980</name>
</gene>
<reference evidence="13 14" key="1">
    <citation type="submission" date="2015-08" db="EMBL/GenBank/DDBJ databases">
        <title>Draft Genome Sequence of Pseudoalteromonas porphyrae UCD-SED14.</title>
        <authorList>
            <person name="Coil D.A."/>
            <person name="Jospin G."/>
            <person name="Lee R.D."/>
            <person name="Eisen J.A."/>
        </authorList>
    </citation>
    <scope>NUCLEOTIDE SEQUENCE [LARGE SCALE GENOMIC DNA]</scope>
    <source>
        <strain evidence="13 14">UCD-SED14</strain>
    </source>
</reference>
<dbReference type="Gene3D" id="2.40.170.20">
    <property type="entry name" value="TonB-dependent receptor, beta-barrel domain"/>
    <property type="match status" value="1"/>
</dbReference>
<feature type="domain" description="TonB-dependent receptor plug" evidence="12">
    <location>
        <begin position="56"/>
        <end position="169"/>
    </location>
</feature>
<keyword evidence="5 9" id="KW-0798">TonB box</keyword>
<feature type="chain" id="PRO_5005855295" description="TonB-dependent receptor" evidence="10">
    <location>
        <begin position="31"/>
        <end position="876"/>
    </location>
</feature>
<dbReference type="InterPro" id="IPR037066">
    <property type="entry name" value="Plug_dom_sf"/>
</dbReference>
<comment type="caution">
    <text evidence="13">The sequence shown here is derived from an EMBL/GenBank/DDBJ whole genome shotgun (WGS) entry which is preliminary data.</text>
</comment>
<dbReference type="RefSeq" id="WP_054205458.1">
    <property type="nucleotide sequence ID" value="NZ_LHPH01000009.1"/>
</dbReference>
<dbReference type="Pfam" id="PF07715">
    <property type="entry name" value="Plug"/>
    <property type="match status" value="1"/>
</dbReference>
<dbReference type="Pfam" id="PF00593">
    <property type="entry name" value="TonB_dep_Rec_b-barrel"/>
    <property type="match status" value="1"/>
</dbReference>
<dbReference type="STRING" id="187330.AMS58_12955"/>
<dbReference type="OrthoDB" id="176248at2"/>
<evidence type="ECO:0000259" key="12">
    <source>
        <dbReference type="Pfam" id="PF07715"/>
    </source>
</evidence>
<keyword evidence="10" id="KW-0732">Signal</keyword>
<dbReference type="EMBL" id="LHPH01000009">
    <property type="protein sequence ID" value="KPH63259.1"/>
    <property type="molecule type" value="Genomic_DNA"/>
</dbReference>
<evidence type="ECO:0000256" key="9">
    <source>
        <dbReference type="RuleBase" id="RU003357"/>
    </source>
</evidence>
<evidence type="ECO:0000256" key="5">
    <source>
        <dbReference type="ARBA" id="ARBA00023077"/>
    </source>
</evidence>
<evidence type="ECO:0000256" key="1">
    <source>
        <dbReference type="ARBA" id="ARBA00004571"/>
    </source>
</evidence>
<accession>A0A0N0M0B7</accession>
<evidence type="ECO:0000313" key="13">
    <source>
        <dbReference type="EMBL" id="KPH63259.1"/>
    </source>
</evidence>
<dbReference type="PANTHER" id="PTHR47234">
    <property type="match status" value="1"/>
</dbReference>
<dbReference type="Proteomes" id="UP000037848">
    <property type="component" value="Unassembled WGS sequence"/>
</dbReference>
<comment type="subcellular location">
    <subcellularLocation>
        <location evidence="1 8">Cell outer membrane</location>
        <topology evidence="1 8">Multi-pass membrane protein</topology>
    </subcellularLocation>
</comment>
<evidence type="ECO:0000313" key="14">
    <source>
        <dbReference type="Proteomes" id="UP000037848"/>
    </source>
</evidence>
<protein>
    <recommendedName>
        <fullName evidence="15">TonB-dependent receptor</fullName>
    </recommendedName>
</protein>
<name>A0A0N0M0B7_9GAMM</name>
<proteinExistence type="inferred from homology"/>
<evidence type="ECO:0000256" key="10">
    <source>
        <dbReference type="SAM" id="SignalP"/>
    </source>
</evidence>
<dbReference type="AlphaFoldDB" id="A0A0N0M0B7"/>
<evidence type="ECO:0008006" key="15">
    <source>
        <dbReference type="Google" id="ProtNLM"/>
    </source>
</evidence>
<keyword evidence="3 8" id="KW-1134">Transmembrane beta strand</keyword>
<dbReference type="InterPro" id="IPR036942">
    <property type="entry name" value="Beta-barrel_TonB_sf"/>
</dbReference>
<dbReference type="InterPro" id="IPR012910">
    <property type="entry name" value="Plug_dom"/>
</dbReference>
<sequence>MLNSKVSKAVRIAIAFGAASTAAFSASSFAAEDESVEKVERIQVTGSRIKRTDLEGTSPVFSISRSDIDASGELSVADVLRDTNFNSFGSFSESSGFGSGAQGTATVSLRGMGSGRTLVLVDGKRLAPSPGSSGSTVDLNTIPFAAIERMDLVTDGASAIYGSDAVGGVINIILRKDFEGFNVTAQAQRPSNEGGDQESVSFTFGTSNEKGNIIMSLEHDVKDIIYTRDRDYLSANIADNFEDSTGVSMSARNIEYTVKNAAGEFRTEYRPAQLAGVSLCDDRFVGVMPHGGERYPDSTVCPFDHTKFSAQTSKLERTNLYTFGRYSLTDDIELSISSLATRKASFGRFAPAAGSFNVTGTDLAADSIQLAAGDEVTAAKANWRFADNGNRDGRTEELMIDFKIGLDGITDWGNWTTGFQRNLNRINQHGSGYVNKIFAEQFAKEGTLTDPTSIALMQHTIIIDNKSDYTSAFAGVGFDSLAELPGGDLGLYIHGEFMSTNFKRTVDPLSDANAVIGSAGGSTIGDRISRAVAVEASLPVLDNLDITLAARYDSYSDFGSKVSPQIGVKYDFMEGWAVRSSWGKGFAAPTFGALFTKSQGFPWTYVEGEGWSQIEQNSIGNKDLEAEESETFNIGLIGEITDGVSFTLDYYSIKLENEVTSYDRYRILDDIEDGNVPPAPNGVEFNASGSPERFFVSYVNDGQTKQTGLDFNINSRFETDLGTFSAKLAYSHIFEYLSPYNGDANNLVDLIGLRDRPQDRWTATFGYNISDHNVTLVAKYIDSQLNDSEYNADCKCYTVDPDASDTDNVATYVDSHTELDLSYAYNVSDDLKVSVGVRNLTDETPEFQDPITQSKFSADVYSIQGRVAYAGFNFNF</sequence>
<dbReference type="Gene3D" id="2.170.130.10">
    <property type="entry name" value="TonB-dependent receptor, plug domain"/>
    <property type="match status" value="1"/>
</dbReference>
<dbReference type="SUPFAM" id="SSF56935">
    <property type="entry name" value="Porins"/>
    <property type="match status" value="1"/>
</dbReference>
<dbReference type="InterPro" id="IPR039426">
    <property type="entry name" value="TonB-dep_rcpt-like"/>
</dbReference>
<keyword evidence="2 8" id="KW-0813">Transport</keyword>
<evidence type="ECO:0000256" key="3">
    <source>
        <dbReference type="ARBA" id="ARBA00022452"/>
    </source>
</evidence>
<organism evidence="13 14">
    <name type="scientific">Pseudoalteromonas porphyrae</name>
    <dbReference type="NCBI Taxonomy" id="187330"/>
    <lineage>
        <taxon>Bacteria</taxon>
        <taxon>Pseudomonadati</taxon>
        <taxon>Pseudomonadota</taxon>
        <taxon>Gammaproteobacteria</taxon>
        <taxon>Alteromonadales</taxon>
        <taxon>Pseudoalteromonadaceae</taxon>
        <taxon>Pseudoalteromonas</taxon>
    </lineage>
</organism>
<keyword evidence="4 8" id="KW-0812">Transmembrane</keyword>
<evidence type="ECO:0000256" key="4">
    <source>
        <dbReference type="ARBA" id="ARBA00022692"/>
    </source>
</evidence>
<dbReference type="InterPro" id="IPR000531">
    <property type="entry name" value="Beta-barrel_TonB"/>
</dbReference>
<keyword evidence="6 8" id="KW-0472">Membrane</keyword>
<dbReference type="PATRIC" id="fig|187330.3.peg.4104"/>
<dbReference type="PANTHER" id="PTHR47234:SF2">
    <property type="entry name" value="TONB-DEPENDENT RECEPTOR"/>
    <property type="match status" value="1"/>
</dbReference>
<evidence type="ECO:0000256" key="8">
    <source>
        <dbReference type="PROSITE-ProRule" id="PRU01360"/>
    </source>
</evidence>
<evidence type="ECO:0000256" key="6">
    <source>
        <dbReference type="ARBA" id="ARBA00023136"/>
    </source>
</evidence>
<dbReference type="GO" id="GO:0009279">
    <property type="term" value="C:cell outer membrane"/>
    <property type="evidence" value="ECO:0007669"/>
    <property type="project" value="UniProtKB-SubCell"/>
</dbReference>